<proteinExistence type="predicted"/>
<evidence type="ECO:0000313" key="2">
    <source>
        <dbReference type="Proteomes" id="UP000077266"/>
    </source>
</evidence>
<reference evidence="1 2" key="1">
    <citation type="journal article" date="2016" name="Mol. Biol. Evol.">
        <title>Comparative Genomics of Early-Diverging Mushroom-Forming Fungi Provides Insights into the Origins of Lignocellulose Decay Capabilities.</title>
        <authorList>
            <person name="Nagy L.G."/>
            <person name="Riley R."/>
            <person name="Tritt A."/>
            <person name="Adam C."/>
            <person name="Daum C."/>
            <person name="Floudas D."/>
            <person name="Sun H."/>
            <person name="Yadav J.S."/>
            <person name="Pangilinan J."/>
            <person name="Larsson K.H."/>
            <person name="Matsuura K."/>
            <person name="Barry K."/>
            <person name="Labutti K."/>
            <person name="Kuo R."/>
            <person name="Ohm R.A."/>
            <person name="Bhattacharya S.S."/>
            <person name="Shirouzu T."/>
            <person name="Yoshinaga Y."/>
            <person name="Martin F.M."/>
            <person name="Grigoriev I.V."/>
            <person name="Hibbett D.S."/>
        </authorList>
    </citation>
    <scope>NUCLEOTIDE SEQUENCE [LARGE SCALE GENOMIC DNA]</scope>
    <source>
        <strain evidence="1 2">HHB12029</strain>
    </source>
</reference>
<dbReference type="InParanoid" id="A0A165EJF6"/>
<gene>
    <name evidence="1" type="ORF">EXIGLDRAFT_724091</name>
</gene>
<sequence length="359" mass="40626">MGEYVYLRHLSSSPYMYSPTFSMLLNDPYDSPSNPLVCITAPSPRPTLDEDTDDDYSPRALVPHPALDVIVLCGTKSCWLAPFERLLQHPLLLAGMVLVPYQGDYGVLFIPEEDDFVVEAILRWTNCLGLSPRRHAVPDPRVRLSKLLKAAYRYNIIDAVPSLRAELDYQFIRQYPIAAMSLAITYGFEREARVAQVAAYWEDLPTSSSGGEHTSTAIDRELWQSVPLVRQLVVRAVRRLRAEAIVGLMDEFIDRILFWPCHECDGDFDTGGEMKKTWPPHGWRVWRERGAKEVLHRPVVSPLCTRDFLADCMEESGCTGCIEALEMPNTTSMQHVGDRLVDVVIHGFWGLHAELPRGP</sequence>
<evidence type="ECO:0000313" key="1">
    <source>
        <dbReference type="EMBL" id="KZV87075.1"/>
    </source>
</evidence>
<protein>
    <recommendedName>
        <fullName evidence="3">BTB domain-containing protein</fullName>
    </recommendedName>
</protein>
<dbReference type="Proteomes" id="UP000077266">
    <property type="component" value="Unassembled WGS sequence"/>
</dbReference>
<keyword evidence="2" id="KW-1185">Reference proteome</keyword>
<accession>A0A165EJF6</accession>
<dbReference type="EMBL" id="KV426136">
    <property type="protein sequence ID" value="KZV87075.1"/>
    <property type="molecule type" value="Genomic_DNA"/>
</dbReference>
<name>A0A165EJF6_EXIGL</name>
<organism evidence="1 2">
    <name type="scientific">Exidia glandulosa HHB12029</name>
    <dbReference type="NCBI Taxonomy" id="1314781"/>
    <lineage>
        <taxon>Eukaryota</taxon>
        <taxon>Fungi</taxon>
        <taxon>Dikarya</taxon>
        <taxon>Basidiomycota</taxon>
        <taxon>Agaricomycotina</taxon>
        <taxon>Agaricomycetes</taxon>
        <taxon>Auriculariales</taxon>
        <taxon>Exidiaceae</taxon>
        <taxon>Exidia</taxon>
    </lineage>
</organism>
<evidence type="ECO:0008006" key="3">
    <source>
        <dbReference type="Google" id="ProtNLM"/>
    </source>
</evidence>
<dbReference type="AlphaFoldDB" id="A0A165EJF6"/>